<keyword evidence="1 2" id="KW-0663">Pyridoxal phosphate</keyword>
<evidence type="ECO:0000256" key="1">
    <source>
        <dbReference type="ARBA" id="ARBA00022898"/>
    </source>
</evidence>
<proteinExistence type="inferred from homology"/>
<feature type="domain" description="Alanine racemase N-terminal" evidence="5">
    <location>
        <begin position="51"/>
        <end position="251"/>
    </location>
</feature>
<name>A0A8J7RTT1_9BACT</name>
<feature type="modified residue" description="N6-(pyridoxal phosphate)lysine" evidence="2 3">
    <location>
        <position position="59"/>
    </location>
</feature>
<dbReference type="InterPro" id="IPR011078">
    <property type="entry name" value="PyrdxlP_homeostasis"/>
</dbReference>
<dbReference type="AlphaFoldDB" id="A0A8J7RTT1"/>
<dbReference type="EMBL" id="JAFIDN010000006">
    <property type="protein sequence ID" value="MBP3192852.1"/>
    <property type="molecule type" value="Genomic_DNA"/>
</dbReference>
<dbReference type="FunFam" id="3.20.20.10:FF:000018">
    <property type="entry name" value="Pyridoxal phosphate homeostasis protein"/>
    <property type="match status" value="1"/>
</dbReference>
<dbReference type="Gene3D" id="3.20.20.10">
    <property type="entry name" value="Alanine racemase"/>
    <property type="match status" value="1"/>
</dbReference>
<comment type="function">
    <text evidence="2">Pyridoxal 5'-phosphate (PLP)-binding protein, which is involved in PLP homeostasis.</text>
</comment>
<evidence type="ECO:0000313" key="6">
    <source>
        <dbReference type="EMBL" id="MBP3192852.1"/>
    </source>
</evidence>
<dbReference type="NCBIfam" id="TIGR00044">
    <property type="entry name" value="YggS family pyridoxal phosphate-dependent enzyme"/>
    <property type="match status" value="1"/>
</dbReference>
<evidence type="ECO:0000259" key="5">
    <source>
        <dbReference type="Pfam" id="PF01168"/>
    </source>
</evidence>
<protein>
    <recommendedName>
        <fullName evidence="2">Pyridoxal phosphate homeostasis protein</fullName>
        <shortName evidence="2">PLP homeostasis protein</shortName>
    </recommendedName>
</protein>
<dbReference type="Proteomes" id="UP000673975">
    <property type="component" value="Unassembled WGS sequence"/>
</dbReference>
<dbReference type="PIRSF" id="PIRSF004848">
    <property type="entry name" value="YBL036c_PLPDEIII"/>
    <property type="match status" value="1"/>
</dbReference>
<reference evidence="6" key="1">
    <citation type="submission" date="2021-02" db="EMBL/GenBank/DDBJ databases">
        <title>Natronogracilivirga saccharolytica gen. nov. sp. nov. a new anaerobic, haloalkiliphilic carbohydrate-fermenting bacterium from soda lake and proposing of Cyclonatronumiaceae fam. nov. in the phylum Balneolaeota.</title>
        <authorList>
            <person name="Zhilina T.N."/>
            <person name="Sorokin D.Y."/>
            <person name="Zavarzina D.G."/>
            <person name="Toshchakov S.V."/>
            <person name="Kublanov I.V."/>
        </authorList>
    </citation>
    <scope>NUCLEOTIDE SEQUENCE</scope>
    <source>
        <strain evidence="6">Z-1702</strain>
    </source>
</reference>
<keyword evidence="7" id="KW-1185">Reference proteome</keyword>
<comment type="similarity">
    <text evidence="2 4">Belongs to the pyridoxal phosphate-binding protein YggS/PROSC family.</text>
</comment>
<dbReference type="RefSeq" id="WP_210511953.1">
    <property type="nucleotide sequence ID" value="NZ_JAFIDN010000006.1"/>
</dbReference>
<dbReference type="PANTHER" id="PTHR10146">
    <property type="entry name" value="PROLINE SYNTHETASE CO-TRANSCRIBED BACTERIAL HOMOLOG PROTEIN"/>
    <property type="match status" value="1"/>
</dbReference>
<evidence type="ECO:0000313" key="7">
    <source>
        <dbReference type="Proteomes" id="UP000673975"/>
    </source>
</evidence>
<dbReference type="PANTHER" id="PTHR10146:SF14">
    <property type="entry name" value="PYRIDOXAL PHOSPHATE HOMEOSTASIS PROTEIN"/>
    <property type="match status" value="1"/>
</dbReference>
<accession>A0A8J7RTT1</accession>
<dbReference type="GO" id="GO:0030170">
    <property type="term" value="F:pyridoxal phosphate binding"/>
    <property type="evidence" value="ECO:0007669"/>
    <property type="project" value="UniProtKB-UniRule"/>
</dbReference>
<sequence>MSVKDVLYITETPKNTITKKSGSLVVIGKNRDFIRQTISDICDKCGRDPGDIRIIAVTKTHPAEVIENAHQAGLRDFGENKVQELVPKMDRLPDDIIWHMVGVVQTNKIKDMVHRVNWIHSIAKAKYLKEIEKRASRVDRVINVLIQVNISGEEQKSGCDAGELAGILEYASGLQHVSVRGLMGMASLTADRDEIRKQFRMLRQIRDDHRLLESGNVSLDELSMGMSGDYDIAIEEGATMIRLGTSLFGSRNYEKQ</sequence>
<dbReference type="InterPro" id="IPR029066">
    <property type="entry name" value="PLP-binding_barrel"/>
</dbReference>
<comment type="cofactor">
    <cofactor evidence="3">
        <name>pyridoxal 5'-phosphate</name>
        <dbReference type="ChEBI" id="CHEBI:597326"/>
    </cofactor>
</comment>
<dbReference type="InterPro" id="IPR001608">
    <property type="entry name" value="Ala_racemase_N"/>
</dbReference>
<organism evidence="6 7">
    <name type="scientific">Natronogracilivirga saccharolytica</name>
    <dbReference type="NCBI Taxonomy" id="2812953"/>
    <lineage>
        <taxon>Bacteria</taxon>
        <taxon>Pseudomonadati</taxon>
        <taxon>Balneolota</taxon>
        <taxon>Balneolia</taxon>
        <taxon>Balneolales</taxon>
        <taxon>Cyclonatronaceae</taxon>
        <taxon>Natronogracilivirga</taxon>
    </lineage>
</organism>
<dbReference type="SUPFAM" id="SSF51419">
    <property type="entry name" value="PLP-binding barrel"/>
    <property type="match status" value="1"/>
</dbReference>
<gene>
    <name evidence="6" type="ORF">NATSA_09275</name>
</gene>
<dbReference type="HAMAP" id="MF_02087">
    <property type="entry name" value="PLP_homeostasis"/>
    <property type="match status" value="1"/>
</dbReference>
<dbReference type="CDD" id="cd00635">
    <property type="entry name" value="PLPDE_III_YBL036c_like"/>
    <property type="match status" value="1"/>
</dbReference>
<dbReference type="Pfam" id="PF01168">
    <property type="entry name" value="Ala_racemase_N"/>
    <property type="match status" value="1"/>
</dbReference>
<evidence type="ECO:0000256" key="4">
    <source>
        <dbReference type="RuleBase" id="RU004514"/>
    </source>
</evidence>
<evidence type="ECO:0000256" key="3">
    <source>
        <dbReference type="PIRSR" id="PIRSR004848-1"/>
    </source>
</evidence>
<evidence type="ECO:0000256" key="2">
    <source>
        <dbReference type="HAMAP-Rule" id="MF_02087"/>
    </source>
</evidence>
<comment type="caution">
    <text evidence="6">The sequence shown here is derived from an EMBL/GenBank/DDBJ whole genome shotgun (WGS) entry which is preliminary data.</text>
</comment>